<organism evidence="2 3">
    <name type="scientific">Crotalus adamanteus</name>
    <name type="common">Eastern diamondback rattlesnake</name>
    <dbReference type="NCBI Taxonomy" id="8729"/>
    <lineage>
        <taxon>Eukaryota</taxon>
        <taxon>Metazoa</taxon>
        <taxon>Chordata</taxon>
        <taxon>Craniata</taxon>
        <taxon>Vertebrata</taxon>
        <taxon>Euteleostomi</taxon>
        <taxon>Lepidosauria</taxon>
        <taxon>Squamata</taxon>
        <taxon>Bifurcata</taxon>
        <taxon>Unidentata</taxon>
        <taxon>Episquamata</taxon>
        <taxon>Toxicofera</taxon>
        <taxon>Serpentes</taxon>
        <taxon>Colubroidea</taxon>
        <taxon>Viperidae</taxon>
        <taxon>Crotalinae</taxon>
        <taxon>Crotalus</taxon>
    </lineage>
</organism>
<keyword evidence="3" id="KW-1185">Reference proteome</keyword>
<dbReference type="EMBL" id="JAOTOJ010000006">
    <property type="protein sequence ID" value="KAK9399781.1"/>
    <property type="molecule type" value="Genomic_DNA"/>
</dbReference>
<feature type="region of interest" description="Disordered" evidence="1">
    <location>
        <begin position="1"/>
        <end position="37"/>
    </location>
</feature>
<gene>
    <name evidence="2" type="ORF">NXF25_012800</name>
</gene>
<evidence type="ECO:0000313" key="3">
    <source>
        <dbReference type="Proteomes" id="UP001474421"/>
    </source>
</evidence>
<dbReference type="AlphaFoldDB" id="A0AAW1BC26"/>
<evidence type="ECO:0000256" key="1">
    <source>
        <dbReference type="SAM" id="MobiDB-lite"/>
    </source>
</evidence>
<name>A0AAW1BC26_CROAD</name>
<comment type="caution">
    <text evidence="2">The sequence shown here is derived from an EMBL/GenBank/DDBJ whole genome shotgun (WGS) entry which is preliminary data.</text>
</comment>
<proteinExistence type="predicted"/>
<sequence length="37" mass="4045">MAEGPSRSVDMERGSGMERRQIVCPRGHVTNSPPTMS</sequence>
<accession>A0AAW1BC26</accession>
<dbReference type="Proteomes" id="UP001474421">
    <property type="component" value="Unassembled WGS sequence"/>
</dbReference>
<feature type="compositionally biased region" description="Basic and acidic residues" evidence="1">
    <location>
        <begin position="9"/>
        <end position="21"/>
    </location>
</feature>
<evidence type="ECO:0000313" key="2">
    <source>
        <dbReference type="EMBL" id="KAK9399781.1"/>
    </source>
</evidence>
<reference evidence="2 3" key="1">
    <citation type="journal article" date="2024" name="Proc. Natl. Acad. Sci. U.S.A.">
        <title>The genetic regulatory architecture and epigenomic basis for age-related changes in rattlesnake venom.</title>
        <authorList>
            <person name="Hogan M.P."/>
            <person name="Holding M.L."/>
            <person name="Nystrom G.S."/>
            <person name="Colston T.J."/>
            <person name="Bartlett D.A."/>
            <person name="Mason A.J."/>
            <person name="Ellsworth S.A."/>
            <person name="Rautsaw R.M."/>
            <person name="Lawrence K.C."/>
            <person name="Strickland J.L."/>
            <person name="He B."/>
            <person name="Fraser P."/>
            <person name="Margres M.J."/>
            <person name="Gilbert D.M."/>
            <person name="Gibbs H.L."/>
            <person name="Parkinson C.L."/>
            <person name="Rokyta D.R."/>
        </authorList>
    </citation>
    <scope>NUCLEOTIDE SEQUENCE [LARGE SCALE GENOMIC DNA]</scope>
    <source>
        <strain evidence="2">DRR0105</strain>
    </source>
</reference>
<protein>
    <submittedName>
        <fullName evidence="2">Uncharacterized protein</fullName>
    </submittedName>
</protein>